<name>A0A444J4V5_9BACT</name>
<evidence type="ECO:0000313" key="2">
    <source>
        <dbReference type="Proteomes" id="UP000287853"/>
    </source>
</evidence>
<evidence type="ECO:0000313" key="1">
    <source>
        <dbReference type="EMBL" id="RWX48125.1"/>
    </source>
</evidence>
<dbReference type="AlphaFoldDB" id="A0A444J4V5"/>
<sequence>MRLMLLILKPITSSLFRKSRPANLMLCIQALWAAGSLNNRICVFHIHMILFFLLNNGILSAGHKLRFKKMISDPMLRFTLQEVDLKAQVLMMHI</sequence>
<reference evidence="1 2" key="1">
    <citation type="submission" date="2017-01" db="EMBL/GenBank/DDBJ databases">
        <title>The cable genome- insights into the physiology and evolution of filamentous bacteria capable of sulfide oxidation via long distance electron transfer.</title>
        <authorList>
            <person name="Schreiber L."/>
            <person name="Bjerg J.T."/>
            <person name="Boggild A."/>
            <person name="Van De Vossenberg J."/>
            <person name="Meysman F."/>
            <person name="Nielsen L.P."/>
            <person name="Schramm A."/>
            <person name="Kjeldsen K.U."/>
        </authorList>
    </citation>
    <scope>NUCLEOTIDE SEQUENCE [LARGE SCALE GENOMIC DNA]</scope>
    <source>
        <strain evidence="1">MCF</strain>
    </source>
</reference>
<dbReference type="Proteomes" id="UP000287853">
    <property type="component" value="Unassembled WGS sequence"/>
</dbReference>
<protein>
    <submittedName>
        <fullName evidence="1">Uncharacterized protein</fullName>
    </submittedName>
</protein>
<gene>
    <name evidence="1" type="ORF">H206_05301</name>
</gene>
<comment type="caution">
    <text evidence="1">The sequence shown here is derived from an EMBL/GenBank/DDBJ whole genome shotgun (WGS) entry which is preliminary data.</text>
</comment>
<proteinExistence type="predicted"/>
<keyword evidence="2" id="KW-1185">Reference proteome</keyword>
<organism evidence="1 2">
    <name type="scientific">Candidatus Electrothrix aarhusensis</name>
    <dbReference type="NCBI Taxonomy" id="1859131"/>
    <lineage>
        <taxon>Bacteria</taxon>
        <taxon>Pseudomonadati</taxon>
        <taxon>Thermodesulfobacteriota</taxon>
        <taxon>Desulfobulbia</taxon>
        <taxon>Desulfobulbales</taxon>
        <taxon>Desulfobulbaceae</taxon>
        <taxon>Candidatus Electrothrix</taxon>
    </lineage>
</organism>
<accession>A0A444J4V5</accession>
<dbReference type="EMBL" id="MTKO01000006">
    <property type="protein sequence ID" value="RWX48125.1"/>
    <property type="molecule type" value="Genomic_DNA"/>
</dbReference>